<dbReference type="InterPro" id="IPR024409">
    <property type="entry name" value="DUF3833"/>
</dbReference>
<dbReference type="Pfam" id="PF12915">
    <property type="entry name" value="DUF3833"/>
    <property type="match status" value="1"/>
</dbReference>
<comment type="caution">
    <text evidence="1">The sequence shown here is derived from an EMBL/GenBank/DDBJ whole genome shotgun (WGS) entry which is preliminary data.</text>
</comment>
<organism evidence="1 2">
    <name type="scientific">Sphingomicrobium clamense</name>
    <dbReference type="NCBI Taxonomy" id="2851013"/>
    <lineage>
        <taxon>Bacteria</taxon>
        <taxon>Pseudomonadati</taxon>
        <taxon>Pseudomonadota</taxon>
        <taxon>Alphaproteobacteria</taxon>
        <taxon>Sphingomonadales</taxon>
        <taxon>Sphingomonadaceae</taxon>
        <taxon>Sphingomicrobium</taxon>
    </lineage>
</organism>
<accession>A0ABS6V7W4</accession>
<proteinExistence type="predicted"/>
<gene>
    <name evidence="1" type="ORF">KTQ36_10250</name>
</gene>
<dbReference type="RefSeq" id="WP_218633561.1">
    <property type="nucleotide sequence ID" value="NZ_JAHVAH010000001.1"/>
</dbReference>
<reference evidence="1 2" key="1">
    <citation type="submission" date="2021-07" db="EMBL/GenBank/DDBJ databases">
        <title>The draft genome sequence of Sphingomicrobium sp. B8.</title>
        <authorList>
            <person name="Mu L."/>
        </authorList>
    </citation>
    <scope>NUCLEOTIDE SEQUENCE [LARGE SCALE GENOMIC DNA]</scope>
    <source>
        <strain evidence="1 2">B8</strain>
    </source>
</reference>
<evidence type="ECO:0000313" key="1">
    <source>
        <dbReference type="EMBL" id="MBW0145671.1"/>
    </source>
</evidence>
<evidence type="ECO:0000313" key="2">
    <source>
        <dbReference type="Proteomes" id="UP000698028"/>
    </source>
</evidence>
<dbReference type="Proteomes" id="UP000698028">
    <property type="component" value="Unassembled WGS sequence"/>
</dbReference>
<dbReference type="EMBL" id="JAHVAH010000001">
    <property type="protein sequence ID" value="MBW0145671.1"/>
    <property type="molecule type" value="Genomic_DNA"/>
</dbReference>
<keyword evidence="2" id="KW-1185">Reference proteome</keyword>
<name>A0ABS6V7W4_9SPHN</name>
<protein>
    <submittedName>
        <fullName evidence="1">DUF3833 family protein</fullName>
    </submittedName>
</protein>
<sequence length="176" mass="19217">MRLDYLILIGLAPPLLYLGARTFSPAILPPVPIPSPASSTPFDPIDFFEGNTQGSGTLYELDGDSRDLNVASVGRRLPDGGLEITQTIALEGSPERTRTWTIQPEQGARYSGTLTDAKSGVVAMTGGRRMVIAYESDGHNVRQTLTQIDPNTVRNRLDVYKWGINVARLDETITRS</sequence>